<proteinExistence type="predicted"/>
<reference evidence="1 2" key="1">
    <citation type="submission" date="2024-01" db="EMBL/GenBank/DDBJ databases">
        <title>A draft genome for a cacao thread blight-causing isolate of Paramarasmius palmivorus.</title>
        <authorList>
            <person name="Baruah I.K."/>
            <person name="Bukari Y."/>
            <person name="Amoako-Attah I."/>
            <person name="Meinhardt L.W."/>
            <person name="Bailey B.A."/>
            <person name="Cohen S.P."/>
        </authorList>
    </citation>
    <scope>NUCLEOTIDE SEQUENCE [LARGE SCALE GENOMIC DNA]</scope>
    <source>
        <strain evidence="1 2">GH-12</strain>
    </source>
</reference>
<evidence type="ECO:0000313" key="2">
    <source>
        <dbReference type="Proteomes" id="UP001383192"/>
    </source>
</evidence>
<comment type="caution">
    <text evidence="1">The sequence shown here is derived from an EMBL/GenBank/DDBJ whole genome shotgun (WGS) entry which is preliminary data.</text>
</comment>
<gene>
    <name evidence="1" type="ORF">VNI00_012501</name>
</gene>
<dbReference type="AlphaFoldDB" id="A0AAW0C8K9"/>
<accession>A0AAW0C8K9</accession>
<dbReference type="Proteomes" id="UP001383192">
    <property type="component" value="Unassembled WGS sequence"/>
</dbReference>
<protein>
    <submittedName>
        <fullName evidence="1">Uncharacterized protein</fullName>
    </submittedName>
</protein>
<dbReference type="EMBL" id="JAYKXP010000058">
    <property type="protein sequence ID" value="KAK7034070.1"/>
    <property type="molecule type" value="Genomic_DNA"/>
</dbReference>
<name>A0AAW0C8K9_9AGAR</name>
<evidence type="ECO:0000313" key="1">
    <source>
        <dbReference type="EMBL" id="KAK7034070.1"/>
    </source>
</evidence>
<organism evidence="1 2">
    <name type="scientific">Paramarasmius palmivorus</name>
    <dbReference type="NCBI Taxonomy" id="297713"/>
    <lineage>
        <taxon>Eukaryota</taxon>
        <taxon>Fungi</taxon>
        <taxon>Dikarya</taxon>
        <taxon>Basidiomycota</taxon>
        <taxon>Agaricomycotina</taxon>
        <taxon>Agaricomycetes</taxon>
        <taxon>Agaricomycetidae</taxon>
        <taxon>Agaricales</taxon>
        <taxon>Marasmiineae</taxon>
        <taxon>Marasmiaceae</taxon>
        <taxon>Paramarasmius</taxon>
    </lineage>
</organism>
<keyword evidence="2" id="KW-1185">Reference proteome</keyword>
<sequence>MDAPQSPRARNIVVSSLPQRVMEWFRWYNGPTIESRHGLDWSSPLDCIVQTTTTLLIHKGARALLPTTRHYVGTDPARRSDTPSSTVLSTKILSLEAHDPLLGFVCCALAARHLSQDVRVLIAPKLQAVAEEMITAIVSSPNHLFGTSTTIKALFIWSAWTPIAGGEQAPEPCNPHSILSTAINMARDLGIHEAAGRYLEAQKLQAMGEPASRKLPGDLLDKARLDLRIRIIADLLRVTENALTAKPRSNNSKDLESWFQERRKYLGDIANLQRLLTLFAPLAEFVPCQFNQMRVLARFLQLLNYYDVLYKARKVYETSPRHKENLDNPYWCLEVHSSDPFLVQWMKDGLVVAEEILLWLVQAETEFLTVFPDHCFLWFSFAAVYVIGVKFVGFNALRTVVPSVDCQLLDQAILKLNCAALWSGHPAKSCADFMSAILSLWNNGDFLFLDTDSDEVSVHDFIGRDVMAMFGGDDEPSPNIPTIFDAEISLFLHTPDEVIQKVPCMLKLSSTQNAMRTSRPSATSSNAIAVERLQLPCSYSEMEGAVFQQREPPVTSPESVTPETAISLFASAFQELRSVSPGERNAHATRPGQPIIDANALPTRIRQWFEATEEELDWSAPIACIATLKWRPPLTPTSSALQTRPDRIEAILTKDQDQDQTLTVRLQSSMNNMIGQVTAHPELFSGSSTAIKALLVKLLFLPTTIDEEQLLLSLVIDMAQSLRLQEYRGAFSGRERTRDSDGPFPTISHVVPSDSYGCLDIRSRLLGDILRTATLTTHPNSVSMSDVAAWLHERQQALRTLVQLRRLCTPYSVLADHGKFQFGMLCTTARLCQLIIHYDIIFHARKVYGNCPQQRENPNNPLWFLEVQGFDPSLIFWMKDGLVIAEEILVWILEIDVDCLTTIPDHIFLFFSFAASYLIGVKFIMLNALQVAIPGVDSQLLVQVVAMLRRAAVWPGHPAERCANFISILVSLWEHRDVVFGSTEDPQLP</sequence>